<organism evidence="1 2">
    <name type="scientific">Candidatus Roizmanbacteria bacterium CG10_big_fil_rev_8_21_14_0_10_39_6</name>
    <dbReference type="NCBI Taxonomy" id="1974853"/>
    <lineage>
        <taxon>Bacteria</taxon>
        <taxon>Candidatus Roizmaniibacteriota</taxon>
    </lineage>
</organism>
<dbReference type="InterPro" id="IPR008183">
    <property type="entry name" value="Aldose_1/G6P_1-epimerase"/>
</dbReference>
<dbReference type="InterPro" id="IPR014718">
    <property type="entry name" value="GH-type_carb-bd"/>
</dbReference>
<reference evidence="2" key="1">
    <citation type="submission" date="2017-09" db="EMBL/GenBank/DDBJ databases">
        <title>Depth-based differentiation of microbial function through sediment-hosted aquifers and enrichment of novel symbionts in the deep terrestrial subsurface.</title>
        <authorList>
            <person name="Probst A.J."/>
            <person name="Ladd B."/>
            <person name="Jarett J.K."/>
            <person name="Geller-Mcgrath D.E."/>
            <person name="Sieber C.M.K."/>
            <person name="Emerson J.B."/>
            <person name="Anantharaman K."/>
            <person name="Thomas B.C."/>
            <person name="Malmstrom R."/>
            <person name="Stieglmeier M."/>
            <person name="Klingl A."/>
            <person name="Woyke T."/>
            <person name="Ryan C.M."/>
            <person name="Banfield J.F."/>
        </authorList>
    </citation>
    <scope>NUCLEOTIDE SEQUENCE [LARGE SCALE GENOMIC DNA]</scope>
</reference>
<feature type="non-terminal residue" evidence="1">
    <location>
        <position position="126"/>
    </location>
</feature>
<protein>
    <submittedName>
        <fullName evidence="1">Uncharacterized protein</fullName>
    </submittedName>
</protein>
<dbReference type="InterPro" id="IPR011013">
    <property type="entry name" value="Gal_mutarotase_sf_dom"/>
</dbReference>
<gene>
    <name evidence="1" type="ORF">COU88_02125</name>
</gene>
<dbReference type="Pfam" id="PF01263">
    <property type="entry name" value="Aldose_epim"/>
    <property type="match status" value="1"/>
</dbReference>
<name>A0A2M8KSS9_9BACT</name>
<evidence type="ECO:0000313" key="1">
    <source>
        <dbReference type="EMBL" id="PJE62963.1"/>
    </source>
</evidence>
<dbReference type="GO" id="GO:0005975">
    <property type="term" value="P:carbohydrate metabolic process"/>
    <property type="evidence" value="ECO:0007669"/>
    <property type="project" value="InterPro"/>
</dbReference>
<sequence length="126" mass="13891">MIILTGARSQLSLEMLGGRIHSLTLNSIRLLGTFTRIDGKIGNSHICTPNFSTEGVQKYALPQHGSAREKQWSVEKQSNNVCTISCIVPPDGFYPSTLVLEQRFALMNNSFEHTLTVTNQGMINAP</sequence>
<dbReference type="Gene3D" id="2.70.98.10">
    <property type="match status" value="1"/>
</dbReference>
<comment type="caution">
    <text evidence="1">The sequence shown here is derived from an EMBL/GenBank/DDBJ whole genome shotgun (WGS) entry which is preliminary data.</text>
</comment>
<dbReference type="Proteomes" id="UP000229554">
    <property type="component" value="Unassembled WGS sequence"/>
</dbReference>
<dbReference type="SUPFAM" id="SSF74650">
    <property type="entry name" value="Galactose mutarotase-like"/>
    <property type="match status" value="1"/>
</dbReference>
<dbReference type="GO" id="GO:0016853">
    <property type="term" value="F:isomerase activity"/>
    <property type="evidence" value="ECO:0007669"/>
    <property type="project" value="InterPro"/>
</dbReference>
<dbReference type="EMBL" id="PFED01000089">
    <property type="protein sequence ID" value="PJE62963.1"/>
    <property type="molecule type" value="Genomic_DNA"/>
</dbReference>
<dbReference type="GO" id="GO:0030246">
    <property type="term" value="F:carbohydrate binding"/>
    <property type="evidence" value="ECO:0007669"/>
    <property type="project" value="InterPro"/>
</dbReference>
<proteinExistence type="predicted"/>
<accession>A0A2M8KSS9</accession>
<evidence type="ECO:0000313" key="2">
    <source>
        <dbReference type="Proteomes" id="UP000229554"/>
    </source>
</evidence>
<dbReference type="AlphaFoldDB" id="A0A2M8KSS9"/>